<dbReference type="InterPro" id="IPR025110">
    <property type="entry name" value="AMP-bd_C"/>
</dbReference>
<feature type="domain" description="AMP-dependent synthetase/ligase" evidence="3">
    <location>
        <begin position="11"/>
        <end position="374"/>
    </location>
</feature>
<dbReference type="PANTHER" id="PTHR43767:SF1">
    <property type="entry name" value="NONRIBOSOMAL PEPTIDE SYNTHASE PES1 (EUROFUNG)-RELATED"/>
    <property type="match status" value="1"/>
</dbReference>
<dbReference type="InterPro" id="IPR050237">
    <property type="entry name" value="ATP-dep_AMP-bd_enzyme"/>
</dbReference>
<dbReference type="Proteomes" id="UP000537130">
    <property type="component" value="Unassembled WGS sequence"/>
</dbReference>
<evidence type="ECO:0000256" key="1">
    <source>
        <dbReference type="ARBA" id="ARBA00006432"/>
    </source>
</evidence>
<dbReference type="Gene3D" id="3.40.50.12780">
    <property type="entry name" value="N-terminal domain of ligase-like"/>
    <property type="match status" value="1"/>
</dbReference>
<evidence type="ECO:0000259" key="4">
    <source>
        <dbReference type="Pfam" id="PF13193"/>
    </source>
</evidence>
<dbReference type="GO" id="GO:0004467">
    <property type="term" value="F:long-chain fatty acid-CoA ligase activity"/>
    <property type="evidence" value="ECO:0007669"/>
    <property type="project" value="UniProtKB-EC"/>
</dbReference>
<feature type="domain" description="AMP-binding enzyme C-terminal" evidence="4">
    <location>
        <begin position="423"/>
        <end position="496"/>
    </location>
</feature>
<sequence length="518" mass="57249">MYSSLSSLLVRNAQTIPSHIATVMDGREQSWLEFMQRVQRLAGALKAEGVKPGDRVGILALNSDRYFELIYAIPWLGAVGVPINIRLAPPEITHWITDSHTEYLFVDSFFKETIANLRSKLPLKAVWGVDEAVAEKSVDDLVSAGHKLSDYQSSGDDLAFLMYTGGTTGPSKGVMLSHRNLLSSCLQAMPTLIDVSWPEEKRFLRVAPMFHVADMYNGFSQTILGSTNIFLPFFEPKAVLDALQKERVSYVMLVPTMLGMMLQLPEFAEAELSQLKAIGYGASPMPQAILERAQALLPHVDFFQAYGQTEAAPIVSVLTARDHAKPADPKILRSAGQVVPGVELQILDDKGDPLPEGEVGEICVRGDNVMRGYWHLDDKTAETLKGGWLHTGDGGYLEKGYLYVVDRVKDMIVSGGENVYSSEVEQAIYKHPAIEQCAVIGIPSEQWGEQVHAVVVCKTGQSVSEGELIAHCKEWIAGYKCPRSVEFRSEPLPLSGVSKVLKNELRKPYWEGRERAVN</sequence>
<dbReference type="FunFam" id="3.30.300.30:FF:000008">
    <property type="entry name" value="2,3-dihydroxybenzoate-AMP ligase"/>
    <property type="match status" value="1"/>
</dbReference>
<dbReference type="RefSeq" id="WP_183409141.1">
    <property type="nucleotide sequence ID" value="NZ_JACHWY010000001.1"/>
</dbReference>
<dbReference type="Pfam" id="PF13193">
    <property type="entry name" value="AMP-binding_C"/>
    <property type="match status" value="1"/>
</dbReference>
<evidence type="ECO:0000313" key="6">
    <source>
        <dbReference type="Proteomes" id="UP000537130"/>
    </source>
</evidence>
<dbReference type="NCBIfam" id="NF004837">
    <property type="entry name" value="PRK06187.1"/>
    <property type="match status" value="1"/>
</dbReference>
<protein>
    <submittedName>
        <fullName evidence="5">Long-chain acyl-CoA synthetase</fullName>
        <ecNumber evidence="5">6.2.1.3</ecNumber>
    </submittedName>
</protein>
<name>A0A7W4Z607_9GAMM</name>
<dbReference type="EC" id="6.2.1.3" evidence="5"/>
<evidence type="ECO:0000259" key="3">
    <source>
        <dbReference type="Pfam" id="PF00501"/>
    </source>
</evidence>
<evidence type="ECO:0000256" key="2">
    <source>
        <dbReference type="ARBA" id="ARBA00022598"/>
    </source>
</evidence>
<accession>A0A7W4Z607</accession>
<dbReference type="InterPro" id="IPR020845">
    <property type="entry name" value="AMP-binding_CS"/>
</dbReference>
<keyword evidence="6" id="KW-1185">Reference proteome</keyword>
<gene>
    <name evidence="5" type="ORF">FHR99_000681</name>
</gene>
<comment type="caution">
    <text evidence="5">The sequence shown here is derived from an EMBL/GenBank/DDBJ whole genome shotgun (WGS) entry which is preliminary data.</text>
</comment>
<reference evidence="5 6" key="1">
    <citation type="submission" date="2020-08" db="EMBL/GenBank/DDBJ databases">
        <title>Genomic Encyclopedia of Type Strains, Phase III (KMG-III): the genomes of soil and plant-associated and newly described type strains.</title>
        <authorList>
            <person name="Whitman W."/>
        </authorList>
    </citation>
    <scope>NUCLEOTIDE SEQUENCE [LARGE SCALE GENOMIC DNA]</scope>
    <source>
        <strain evidence="5 6">CECT 8654</strain>
    </source>
</reference>
<organism evidence="5 6">
    <name type="scientific">Litorivivens lipolytica</name>
    <dbReference type="NCBI Taxonomy" id="1524264"/>
    <lineage>
        <taxon>Bacteria</taxon>
        <taxon>Pseudomonadati</taxon>
        <taxon>Pseudomonadota</taxon>
        <taxon>Gammaproteobacteria</taxon>
        <taxon>Litorivivens</taxon>
    </lineage>
</organism>
<keyword evidence="2 5" id="KW-0436">Ligase</keyword>
<dbReference type="InterPro" id="IPR000873">
    <property type="entry name" value="AMP-dep_synth/lig_dom"/>
</dbReference>
<dbReference type="SUPFAM" id="SSF56801">
    <property type="entry name" value="Acetyl-CoA synthetase-like"/>
    <property type="match status" value="1"/>
</dbReference>
<dbReference type="Gene3D" id="3.30.300.30">
    <property type="match status" value="1"/>
</dbReference>
<dbReference type="PANTHER" id="PTHR43767">
    <property type="entry name" value="LONG-CHAIN-FATTY-ACID--COA LIGASE"/>
    <property type="match status" value="1"/>
</dbReference>
<proteinExistence type="inferred from homology"/>
<dbReference type="InterPro" id="IPR045851">
    <property type="entry name" value="AMP-bd_C_sf"/>
</dbReference>
<dbReference type="CDD" id="cd17631">
    <property type="entry name" value="FACL_FadD13-like"/>
    <property type="match status" value="1"/>
</dbReference>
<dbReference type="InterPro" id="IPR042099">
    <property type="entry name" value="ANL_N_sf"/>
</dbReference>
<dbReference type="PROSITE" id="PS00455">
    <property type="entry name" value="AMP_BINDING"/>
    <property type="match status" value="1"/>
</dbReference>
<dbReference type="AlphaFoldDB" id="A0A7W4Z607"/>
<comment type="similarity">
    <text evidence="1">Belongs to the ATP-dependent AMP-binding enzyme family.</text>
</comment>
<dbReference type="EMBL" id="JACHWY010000001">
    <property type="protein sequence ID" value="MBB3046445.1"/>
    <property type="molecule type" value="Genomic_DNA"/>
</dbReference>
<evidence type="ECO:0000313" key="5">
    <source>
        <dbReference type="EMBL" id="MBB3046445.1"/>
    </source>
</evidence>
<dbReference type="Pfam" id="PF00501">
    <property type="entry name" value="AMP-binding"/>
    <property type="match status" value="1"/>
</dbReference>